<dbReference type="SUPFAM" id="SSF52540">
    <property type="entry name" value="P-loop containing nucleoside triphosphate hydrolases"/>
    <property type="match status" value="1"/>
</dbReference>
<dbReference type="InterPro" id="IPR003593">
    <property type="entry name" value="AAA+_ATPase"/>
</dbReference>
<evidence type="ECO:0000256" key="2">
    <source>
        <dbReference type="ARBA" id="ARBA00022448"/>
    </source>
</evidence>
<dbReference type="Proteomes" id="UP000635565">
    <property type="component" value="Unassembled WGS sequence"/>
</dbReference>
<reference evidence="6 7" key="1">
    <citation type="journal article" date="2021" name="Int. J. Syst. Evol. Microbiol.">
        <title>Reticulibacter mediterranei gen. nov., sp. nov., within the new family Reticulibacteraceae fam. nov., and Ktedonospora formicarum gen. nov., sp. nov., Ktedonobacter robiniae sp. nov., Dictyobacter formicarum sp. nov. and Dictyobacter arantiisoli sp. nov., belonging to the class Ktedonobacteria.</title>
        <authorList>
            <person name="Yabe S."/>
            <person name="Zheng Y."/>
            <person name="Wang C.M."/>
            <person name="Sakai Y."/>
            <person name="Abe K."/>
            <person name="Yokota A."/>
            <person name="Donadio S."/>
            <person name="Cavaletti L."/>
            <person name="Monciardini P."/>
        </authorList>
    </citation>
    <scope>NUCLEOTIDE SEQUENCE [LARGE SCALE GENOMIC DNA]</scope>
    <source>
        <strain evidence="6 7">SOSP1-9</strain>
    </source>
</reference>
<evidence type="ECO:0000313" key="6">
    <source>
        <dbReference type="EMBL" id="GHO85125.1"/>
    </source>
</evidence>
<dbReference type="Gene3D" id="3.40.50.300">
    <property type="entry name" value="P-loop containing nucleotide triphosphate hydrolases"/>
    <property type="match status" value="1"/>
</dbReference>
<keyword evidence="3" id="KW-0547">Nucleotide-binding</keyword>
<dbReference type="Pfam" id="PF00005">
    <property type="entry name" value="ABC_tran"/>
    <property type="match status" value="1"/>
</dbReference>
<evidence type="ECO:0000256" key="1">
    <source>
        <dbReference type="ARBA" id="ARBA00005417"/>
    </source>
</evidence>
<dbReference type="GO" id="GO:0005524">
    <property type="term" value="F:ATP binding"/>
    <property type="evidence" value="ECO:0007669"/>
    <property type="project" value="UniProtKB-KW"/>
</dbReference>
<name>A0ABQ3VH62_9CHLR</name>
<dbReference type="EMBL" id="BNJJ01000008">
    <property type="protein sequence ID" value="GHO85125.1"/>
    <property type="molecule type" value="Genomic_DNA"/>
</dbReference>
<dbReference type="InterPro" id="IPR017871">
    <property type="entry name" value="ABC_transporter-like_CS"/>
</dbReference>
<dbReference type="SMART" id="SM00382">
    <property type="entry name" value="AAA"/>
    <property type="match status" value="1"/>
</dbReference>
<sequence>MGLIVDNISKSFGQFQAVKNLSMEVKEGALFGLLGSNGAGKTTTMRMVLDIFRPDSGQITWNGKDVREIPRRELGYLPEERGLYSKMSVEEQLLFLAQLNGLSKKDAKSALDEWLDRFQINANRKKKIEDLSKGNQQKIQFLATILHNPSILIMDEPFSGLDPVNAIVLKNAFLEMHRRGKTIIFSTHQLDQVEEMCEDIVIINKGETVVKGSVQEVRRQHGRNIVRLKLENDPQALWLDNMDGVQVTKRRQDYIEMQIRSDLNPNVILEAALRHSGQINRFELAEPSLTDIFIERVGNIALPDAPATVA</sequence>
<keyword evidence="4 6" id="KW-0067">ATP-binding</keyword>
<comment type="similarity">
    <text evidence="1">Belongs to the ABC transporter superfamily.</text>
</comment>
<keyword evidence="7" id="KW-1185">Reference proteome</keyword>
<protein>
    <submittedName>
        <fullName evidence="6">ABC transporter ATP-binding protein YhaQ</fullName>
    </submittedName>
</protein>
<evidence type="ECO:0000259" key="5">
    <source>
        <dbReference type="PROSITE" id="PS50893"/>
    </source>
</evidence>
<dbReference type="RefSeq" id="WP_201362764.1">
    <property type="nucleotide sequence ID" value="NZ_BNJJ01000008.1"/>
</dbReference>
<dbReference type="InterPro" id="IPR003439">
    <property type="entry name" value="ABC_transporter-like_ATP-bd"/>
</dbReference>
<dbReference type="PROSITE" id="PS00211">
    <property type="entry name" value="ABC_TRANSPORTER_1"/>
    <property type="match status" value="1"/>
</dbReference>
<evidence type="ECO:0000256" key="3">
    <source>
        <dbReference type="ARBA" id="ARBA00022741"/>
    </source>
</evidence>
<feature type="domain" description="ABC transporter" evidence="5">
    <location>
        <begin position="3"/>
        <end position="230"/>
    </location>
</feature>
<dbReference type="Pfam" id="PF13732">
    <property type="entry name" value="DrrA1-3_C"/>
    <property type="match status" value="1"/>
</dbReference>
<dbReference type="PANTHER" id="PTHR43335:SF4">
    <property type="entry name" value="ABC TRANSPORTER, ATP-BINDING PROTEIN"/>
    <property type="match status" value="1"/>
</dbReference>
<evidence type="ECO:0000313" key="7">
    <source>
        <dbReference type="Proteomes" id="UP000635565"/>
    </source>
</evidence>
<comment type="caution">
    <text evidence="6">The sequence shown here is derived from an EMBL/GenBank/DDBJ whole genome shotgun (WGS) entry which is preliminary data.</text>
</comment>
<keyword evidence="2" id="KW-0813">Transport</keyword>
<dbReference type="PROSITE" id="PS50893">
    <property type="entry name" value="ABC_TRANSPORTER_2"/>
    <property type="match status" value="1"/>
</dbReference>
<evidence type="ECO:0000256" key="4">
    <source>
        <dbReference type="ARBA" id="ARBA00022840"/>
    </source>
</evidence>
<proteinExistence type="inferred from homology"/>
<dbReference type="InterPro" id="IPR025302">
    <property type="entry name" value="DrrA1/2-like_C"/>
</dbReference>
<dbReference type="InterPro" id="IPR027417">
    <property type="entry name" value="P-loop_NTPase"/>
</dbReference>
<gene>
    <name evidence="6" type="primary">yhaQ</name>
    <name evidence="6" type="ORF">KSZ_31310</name>
</gene>
<organism evidence="6 7">
    <name type="scientific">Dictyobacter formicarum</name>
    <dbReference type="NCBI Taxonomy" id="2778368"/>
    <lineage>
        <taxon>Bacteria</taxon>
        <taxon>Bacillati</taxon>
        <taxon>Chloroflexota</taxon>
        <taxon>Ktedonobacteria</taxon>
        <taxon>Ktedonobacterales</taxon>
        <taxon>Dictyobacteraceae</taxon>
        <taxon>Dictyobacter</taxon>
    </lineage>
</organism>
<dbReference type="PANTHER" id="PTHR43335">
    <property type="entry name" value="ABC TRANSPORTER, ATP-BINDING PROTEIN"/>
    <property type="match status" value="1"/>
</dbReference>
<accession>A0ABQ3VH62</accession>